<dbReference type="Gene3D" id="3.40.630.10">
    <property type="entry name" value="Zn peptidases"/>
    <property type="match status" value="2"/>
</dbReference>
<evidence type="ECO:0000313" key="1">
    <source>
        <dbReference type="EMBL" id="CAG2210643.1"/>
    </source>
</evidence>
<dbReference type="OrthoDB" id="6119954at2759"/>
<organism evidence="1 2">
    <name type="scientific">Mytilus edulis</name>
    <name type="common">Blue mussel</name>
    <dbReference type="NCBI Taxonomy" id="6550"/>
    <lineage>
        <taxon>Eukaryota</taxon>
        <taxon>Metazoa</taxon>
        <taxon>Spiralia</taxon>
        <taxon>Lophotrochozoa</taxon>
        <taxon>Mollusca</taxon>
        <taxon>Bivalvia</taxon>
        <taxon>Autobranchia</taxon>
        <taxon>Pteriomorphia</taxon>
        <taxon>Mytilida</taxon>
        <taxon>Mytiloidea</taxon>
        <taxon>Mytilidae</taxon>
        <taxon>Mytilinae</taxon>
        <taxon>Mytilus</taxon>
    </lineage>
</organism>
<dbReference type="EMBL" id="CAJPWZ010001243">
    <property type="protein sequence ID" value="CAG2210643.1"/>
    <property type="molecule type" value="Genomic_DNA"/>
</dbReference>
<dbReference type="InterPro" id="IPR002933">
    <property type="entry name" value="Peptidase_M20"/>
</dbReference>
<proteinExistence type="predicted"/>
<name>A0A8S3RQH8_MYTED</name>
<dbReference type="AlphaFoldDB" id="A0A8S3RQH8"/>
<comment type="caution">
    <text evidence="1">The sequence shown here is derived from an EMBL/GenBank/DDBJ whole genome shotgun (WGS) entry which is preliminary data.</text>
</comment>
<dbReference type="InterPro" id="IPR052030">
    <property type="entry name" value="Peptidase_M20/M20A_hydrolases"/>
</dbReference>
<accession>A0A8S3RQH8</accession>
<dbReference type="Pfam" id="PF01546">
    <property type="entry name" value="Peptidase_M20"/>
    <property type="match status" value="1"/>
</dbReference>
<dbReference type="Proteomes" id="UP000683360">
    <property type="component" value="Unassembled WGS sequence"/>
</dbReference>
<sequence length="323" mass="34753">MENMRQAACLAIDNASEDLNSISQILWKRPELGLNEIHAHTVLTDFLKQKGFTVHRHFILDTAFKAELGSTDNGPNIAVICEYDALPEIGHACGHNLIAESGIAAAIGVQAAFKCSGTPIGKITIMGTPDEEGYGGKIDLIESGAFNNIDVAMMVHPFPKTISNVEMLAVDGTPSKKELDKLRDKMKACFEAAAVATCCQVKYEFTGRPCLNVVTNKRLEAAFRGNAESLGVKFESAEGQIGGSTDMGNVSQIVPSIHPFYAIGTSTVNHSKDFALASGDPKAQLPTLTQGKAMALTCLELFQDKDLLKEIKEEFAVFKTLSA</sequence>
<dbReference type="GO" id="GO:0016805">
    <property type="term" value="F:dipeptidase activity"/>
    <property type="evidence" value="ECO:0007669"/>
    <property type="project" value="TreeGrafter"/>
</dbReference>
<keyword evidence="2" id="KW-1185">Reference proteome</keyword>
<reference evidence="1" key="1">
    <citation type="submission" date="2021-03" db="EMBL/GenBank/DDBJ databases">
        <authorList>
            <person name="Bekaert M."/>
        </authorList>
    </citation>
    <scope>NUCLEOTIDE SEQUENCE</scope>
</reference>
<dbReference type="SUPFAM" id="SSF53187">
    <property type="entry name" value="Zn-dependent exopeptidases"/>
    <property type="match status" value="1"/>
</dbReference>
<protein>
    <submittedName>
        <fullName evidence="1">Peptidase M20 domain-containing protein 2</fullName>
    </submittedName>
</protein>
<dbReference type="PANTHER" id="PTHR30575:SF0">
    <property type="entry name" value="XAA-ARG DIPEPTIDASE"/>
    <property type="match status" value="1"/>
</dbReference>
<gene>
    <name evidence="1" type="ORF">MEDL_24719</name>
</gene>
<evidence type="ECO:0000313" key="2">
    <source>
        <dbReference type="Proteomes" id="UP000683360"/>
    </source>
</evidence>
<dbReference type="PANTHER" id="PTHR30575">
    <property type="entry name" value="PEPTIDASE M20"/>
    <property type="match status" value="1"/>
</dbReference>